<dbReference type="Pfam" id="PF00931">
    <property type="entry name" value="NB-ARC"/>
    <property type="match status" value="1"/>
</dbReference>
<dbReference type="eggNOG" id="KOG4658">
    <property type="taxonomic scope" value="Eukaryota"/>
</dbReference>
<organism evidence="10 13">
    <name type="scientific">Medicago truncatula</name>
    <name type="common">Barrel medic</name>
    <name type="synonym">Medicago tribuloides</name>
    <dbReference type="NCBI Taxonomy" id="3880"/>
    <lineage>
        <taxon>Eukaryota</taxon>
        <taxon>Viridiplantae</taxon>
        <taxon>Streptophyta</taxon>
        <taxon>Embryophyta</taxon>
        <taxon>Tracheophyta</taxon>
        <taxon>Spermatophyta</taxon>
        <taxon>Magnoliopsida</taxon>
        <taxon>eudicotyledons</taxon>
        <taxon>Gunneridae</taxon>
        <taxon>Pentapetalae</taxon>
        <taxon>rosids</taxon>
        <taxon>fabids</taxon>
        <taxon>Fabales</taxon>
        <taxon>Fabaceae</taxon>
        <taxon>Papilionoideae</taxon>
        <taxon>50 kb inversion clade</taxon>
        <taxon>NPAAA clade</taxon>
        <taxon>Hologalegina</taxon>
        <taxon>IRL clade</taxon>
        <taxon>Trifolieae</taxon>
        <taxon>Medicago</taxon>
    </lineage>
</organism>
<dbReference type="EMBL" id="CM001223">
    <property type="protein sequence ID" value="AES79733.1"/>
    <property type="molecule type" value="Genomic_DNA"/>
</dbReference>
<reference evidence="10 13" key="1">
    <citation type="journal article" date="2011" name="Nature">
        <title>The Medicago genome provides insight into the evolution of rhizobial symbioses.</title>
        <authorList>
            <person name="Young N.D."/>
            <person name="Debelle F."/>
            <person name="Oldroyd G.E."/>
            <person name="Geurts R."/>
            <person name="Cannon S.B."/>
            <person name="Udvardi M.K."/>
            <person name="Benedito V.A."/>
            <person name="Mayer K.F."/>
            <person name="Gouzy J."/>
            <person name="Schoof H."/>
            <person name="Van de Peer Y."/>
            <person name="Proost S."/>
            <person name="Cook D.R."/>
            <person name="Meyers B.C."/>
            <person name="Spannagl M."/>
            <person name="Cheung F."/>
            <person name="De Mita S."/>
            <person name="Krishnakumar V."/>
            <person name="Gundlach H."/>
            <person name="Zhou S."/>
            <person name="Mudge J."/>
            <person name="Bharti A.K."/>
            <person name="Murray J.D."/>
            <person name="Naoumkina M.A."/>
            <person name="Rosen B."/>
            <person name="Silverstein K.A."/>
            <person name="Tang H."/>
            <person name="Rombauts S."/>
            <person name="Zhao P.X."/>
            <person name="Zhou P."/>
            <person name="Barbe V."/>
            <person name="Bardou P."/>
            <person name="Bechner M."/>
            <person name="Bellec A."/>
            <person name="Berger A."/>
            <person name="Berges H."/>
            <person name="Bidwell S."/>
            <person name="Bisseling T."/>
            <person name="Choisne N."/>
            <person name="Couloux A."/>
            <person name="Denny R."/>
            <person name="Deshpande S."/>
            <person name="Dai X."/>
            <person name="Doyle J.J."/>
            <person name="Dudez A.M."/>
            <person name="Farmer A.D."/>
            <person name="Fouteau S."/>
            <person name="Franken C."/>
            <person name="Gibelin C."/>
            <person name="Gish J."/>
            <person name="Goldstein S."/>
            <person name="Gonzalez A.J."/>
            <person name="Green P.J."/>
            <person name="Hallab A."/>
            <person name="Hartog M."/>
            <person name="Hua A."/>
            <person name="Humphray S.J."/>
            <person name="Jeong D.H."/>
            <person name="Jing Y."/>
            <person name="Jocker A."/>
            <person name="Kenton S.M."/>
            <person name="Kim D.J."/>
            <person name="Klee K."/>
            <person name="Lai H."/>
            <person name="Lang C."/>
            <person name="Lin S."/>
            <person name="Macmil S.L."/>
            <person name="Magdelenat G."/>
            <person name="Matthews L."/>
            <person name="McCorrison J."/>
            <person name="Monaghan E.L."/>
            <person name="Mun J.H."/>
            <person name="Najar F.Z."/>
            <person name="Nicholson C."/>
            <person name="Noirot C."/>
            <person name="O'Bleness M."/>
            <person name="Paule C.R."/>
            <person name="Poulain J."/>
            <person name="Prion F."/>
            <person name="Qin B."/>
            <person name="Qu C."/>
            <person name="Retzel E.F."/>
            <person name="Riddle C."/>
            <person name="Sallet E."/>
            <person name="Samain S."/>
            <person name="Samson N."/>
            <person name="Sanders I."/>
            <person name="Saurat O."/>
            <person name="Scarpelli C."/>
            <person name="Schiex T."/>
            <person name="Segurens B."/>
            <person name="Severin A.J."/>
            <person name="Sherrier D.J."/>
            <person name="Shi R."/>
            <person name="Sims S."/>
            <person name="Singer S.R."/>
            <person name="Sinharoy S."/>
            <person name="Sterck L."/>
            <person name="Viollet A."/>
            <person name="Wang B.B."/>
            <person name="Wang K."/>
            <person name="Wang M."/>
            <person name="Wang X."/>
            <person name="Warfsmann J."/>
            <person name="Weissenbach J."/>
            <person name="White D.D."/>
            <person name="White J.D."/>
            <person name="Wiley G.B."/>
            <person name="Wincker P."/>
            <person name="Xing Y."/>
            <person name="Yang L."/>
            <person name="Yao Z."/>
            <person name="Ying F."/>
            <person name="Zhai J."/>
            <person name="Zhou L."/>
            <person name="Zuber A."/>
            <person name="Denarie J."/>
            <person name="Dixon R.A."/>
            <person name="May G.D."/>
            <person name="Schwartz D.C."/>
            <person name="Rogers J."/>
            <person name="Quetier F."/>
            <person name="Town C.D."/>
            <person name="Roe B.A."/>
        </authorList>
    </citation>
    <scope>NUCLEOTIDE SEQUENCE [LARGE SCALE GENOMIC DNA]</scope>
    <source>
        <strain evidence="10">A17</strain>
        <strain evidence="12 13">cv. Jemalong A17</strain>
    </source>
</reference>
<dbReference type="GO" id="GO:0016787">
    <property type="term" value="F:hydrolase activity"/>
    <property type="evidence" value="ECO:0007669"/>
    <property type="project" value="UniProtKB-KW"/>
</dbReference>
<dbReference type="Pfam" id="PF25019">
    <property type="entry name" value="LRR_R13L1-DRL21"/>
    <property type="match status" value="1"/>
</dbReference>
<dbReference type="CDD" id="cd14798">
    <property type="entry name" value="RX-CC_like"/>
    <property type="match status" value="1"/>
</dbReference>
<accession>G7KVZ7</accession>
<keyword evidence="13" id="KW-1185">Reference proteome</keyword>
<dbReference type="GO" id="GO:0051707">
    <property type="term" value="P:response to other organism"/>
    <property type="evidence" value="ECO:0007669"/>
    <property type="project" value="UniProtKB-ARBA"/>
</dbReference>
<dbReference type="InterPro" id="IPR036388">
    <property type="entry name" value="WH-like_DNA-bd_sf"/>
</dbReference>
<evidence type="ECO:0000259" key="9">
    <source>
        <dbReference type="Pfam" id="PF25019"/>
    </source>
</evidence>
<dbReference type="KEGG" id="mtr:11410118"/>
<keyword evidence="4" id="KW-0611">Plant defense</keyword>
<dbReference type="GO" id="GO:0005524">
    <property type="term" value="F:ATP binding"/>
    <property type="evidence" value="ECO:0007669"/>
    <property type="project" value="UniProtKB-KW"/>
</dbReference>
<evidence type="ECO:0000313" key="10">
    <source>
        <dbReference type="EMBL" id="AES79733.1"/>
    </source>
</evidence>
<dbReference type="Proteomes" id="UP000265566">
    <property type="component" value="Chromosome 7"/>
</dbReference>
<evidence type="ECO:0000313" key="13">
    <source>
        <dbReference type="Proteomes" id="UP000002051"/>
    </source>
</evidence>
<dbReference type="Gene3D" id="1.10.8.430">
    <property type="entry name" value="Helical domain of apoptotic protease-activating factors"/>
    <property type="match status" value="1"/>
</dbReference>
<dbReference type="HOGENOM" id="CLU_000837_8_8_1"/>
<dbReference type="FunFam" id="3.40.50.300:FF:001091">
    <property type="entry name" value="Probable disease resistance protein At1g61300"/>
    <property type="match status" value="1"/>
</dbReference>
<dbReference type="InterPro" id="IPR032675">
    <property type="entry name" value="LRR_dom_sf"/>
</dbReference>
<evidence type="ECO:0000256" key="2">
    <source>
        <dbReference type="ARBA" id="ARBA00022737"/>
    </source>
</evidence>
<evidence type="ECO:0000256" key="4">
    <source>
        <dbReference type="ARBA" id="ARBA00022821"/>
    </source>
</evidence>
<feature type="domain" description="Disease resistance protein winged helix" evidence="8">
    <location>
        <begin position="416"/>
        <end position="486"/>
    </location>
</feature>
<dbReference type="Gene3D" id="3.40.50.300">
    <property type="entry name" value="P-loop containing nucleotide triphosphate hydrolases"/>
    <property type="match status" value="1"/>
</dbReference>
<dbReference type="InterPro" id="IPR058922">
    <property type="entry name" value="WHD_DRP"/>
</dbReference>
<dbReference type="PaxDb" id="3880-AES79733"/>
<dbReference type="Gene3D" id="1.20.5.4130">
    <property type="match status" value="1"/>
</dbReference>
<dbReference type="GO" id="GO:0006952">
    <property type="term" value="P:defense response"/>
    <property type="evidence" value="ECO:0007669"/>
    <property type="project" value="UniProtKB-KW"/>
</dbReference>
<evidence type="ECO:0000313" key="11">
    <source>
        <dbReference type="EMBL" id="RHN46625.1"/>
    </source>
</evidence>
<dbReference type="InterPro" id="IPR041118">
    <property type="entry name" value="Rx_N"/>
</dbReference>
<dbReference type="EnsemblPlants" id="AES79733">
    <property type="protein sequence ID" value="AES79733"/>
    <property type="gene ID" value="MTR_7g071940"/>
</dbReference>
<protein>
    <submittedName>
        <fullName evidence="10">NBS-LRR type disease resistance protein</fullName>
    </submittedName>
    <submittedName>
        <fullName evidence="11">Putative P-loop containing nucleoside triphosphate hydrolase, leucine-rich repeat domain, L</fullName>
    </submittedName>
</protein>
<feature type="domain" description="NB-ARC" evidence="6">
    <location>
        <begin position="153"/>
        <end position="333"/>
    </location>
</feature>
<dbReference type="InterPro" id="IPR056789">
    <property type="entry name" value="LRR_R13L1-DRL21"/>
</dbReference>
<keyword evidence="3" id="KW-0547">Nucleotide-binding</keyword>
<evidence type="ECO:0000256" key="3">
    <source>
        <dbReference type="ARBA" id="ARBA00022741"/>
    </source>
</evidence>
<evidence type="ECO:0000313" key="12">
    <source>
        <dbReference type="EnsemblPlants" id="AES79733"/>
    </source>
</evidence>
<dbReference type="SUPFAM" id="SSF52047">
    <property type="entry name" value="RNI-like"/>
    <property type="match status" value="1"/>
</dbReference>
<dbReference type="Pfam" id="PF23559">
    <property type="entry name" value="WHD_DRP"/>
    <property type="match status" value="1"/>
</dbReference>
<feature type="domain" description="R13L1/DRL21-like LRR repeat region" evidence="9">
    <location>
        <begin position="660"/>
        <end position="785"/>
    </location>
</feature>
<keyword evidence="11" id="KW-0378">Hydrolase</keyword>
<dbReference type="InterPro" id="IPR042197">
    <property type="entry name" value="Apaf_helical"/>
</dbReference>
<evidence type="ECO:0000259" key="8">
    <source>
        <dbReference type="Pfam" id="PF23559"/>
    </source>
</evidence>
<dbReference type="InterPro" id="IPR027417">
    <property type="entry name" value="P-loop_NTPase"/>
</dbReference>
<dbReference type="OrthoDB" id="2973320at2759"/>
<dbReference type="SUPFAM" id="SSF52058">
    <property type="entry name" value="L domain-like"/>
    <property type="match status" value="1"/>
</dbReference>
<dbReference type="SUPFAM" id="SSF52540">
    <property type="entry name" value="P-loop containing nucleoside triphosphate hydrolases"/>
    <property type="match status" value="1"/>
</dbReference>
<dbReference type="Gramene" id="rna41139">
    <property type="protein sequence ID" value="RHN46625.1"/>
    <property type="gene ID" value="gene41139"/>
</dbReference>
<reference evidence="11" key="5">
    <citation type="journal article" date="2018" name="Nat. Plants">
        <title>Whole-genome landscape of Medicago truncatula symbiotic genes.</title>
        <authorList>
            <person name="Pecrix Y."/>
            <person name="Gamas P."/>
            <person name="Carrere S."/>
        </authorList>
    </citation>
    <scope>NUCLEOTIDE SEQUENCE</scope>
    <source>
        <tissue evidence="11">Leaves</tissue>
    </source>
</reference>
<dbReference type="Pfam" id="PF18052">
    <property type="entry name" value="Rx_N"/>
    <property type="match status" value="1"/>
</dbReference>
<keyword evidence="2" id="KW-0677">Repeat</keyword>
<reference evidence="12" key="3">
    <citation type="submission" date="2015-04" db="UniProtKB">
        <authorList>
            <consortium name="EnsemblPlants"/>
        </authorList>
    </citation>
    <scope>IDENTIFICATION</scope>
    <source>
        <strain evidence="12">cv. Jemalong A17</strain>
    </source>
</reference>
<keyword evidence="5" id="KW-0067">ATP-binding</keyword>
<dbReference type="PANTHER" id="PTHR36766:SF42">
    <property type="entry name" value="NB-ARC DOMAIN DISEASE RESISTANCE PROTEIN"/>
    <property type="match status" value="1"/>
</dbReference>
<evidence type="ECO:0000313" key="14">
    <source>
        <dbReference type="Proteomes" id="UP000265566"/>
    </source>
</evidence>
<proteinExistence type="predicted"/>
<dbReference type="PRINTS" id="PR00364">
    <property type="entry name" value="DISEASERSIST"/>
</dbReference>
<evidence type="ECO:0000256" key="5">
    <source>
        <dbReference type="ARBA" id="ARBA00022840"/>
    </source>
</evidence>
<sequence length="1007" mass="115015">MADPFLGVVFENLMSLLQIEFSTIYGIKSKAENLSTTLVDIRAVLEDAEKRQVTDNFIKVWLQDLKDVVYVLDDILDECSIKSSRLKKFTSLKFRHKIGNRLKEITGRLDRIAERKNKFSLQTGGTLRESPYQVAEGRQTSSTPLETKALGRDDDKEKIVEFLLTHAKDSDFISVYPIVGLGGIGKTTLVQLIYNDVRVSDNFDKKIWVCVSETFSVKRILCSIIESITLEKCPDFELDVMERKVQGLLQGKIYLLILDDVWNQNEQLEYGLTQDRWNRLKSVLSCGSKGSSILVSTRDKDVATIMGTCQAHSLSGLSDSDCWLLFKQHAFRHYREEHTKLVEIGKEIVKKCNGLPLAAKALGGLMFSMNEEKEWLDIKDSELWDLPQEKSILPALRLSYFYLTPTLKQCFSFCAIFPKDREILKEELIQLWMANGFIAKRNLEVEDVGNMVWKELYQKSFFQDCKMGEYSGDISFKMHDLIHDLAQSVMGQECMYLENANMSSLTKSTHHISFNSDTFLSFDEGIFKKVESLRTLFDLKNYSPKNHDHFPLNRSLRVLCTSQVLSLGSLIHLRYLELRYLDIKKFPNSIYNLKKLEILKIKDCDNLSCLPKHLTCLQNLRHIVIEGCGSLSRMFPSIGKLSCLRTLSVYIVSLEKGNSLTELRDLNLGGKLSIEGLKDVGSLSEAQEANLMGKKNLEKLCLSWENNDGFTKPPTISVEQLLKVLQPHSNLKCLEIKYYDGLSLPSWVSILSNLVSLELGDCKKFVRLPLLGKLPSLEKLELSSMVNLKYLDDDESQDGMEVRVFPSLKVLHLYELPNIEGLLKVERGKVFPCLSRLTIYYCPKLGLPCLPSLKSLNVSGCNNELLRSIPTFRGLTELTLYNGEGITSFPEGMFKNLTSLQSLFVDNFPNLKELPNEPFNPALTHLYIYNCNEIESLPEKMWEGLQSLRTLEIWDCKGMRCLPEGIRHLTSLEFLRIWSCPTLEERCKEGTGEDWDKIAHIPKIKIY</sequence>
<gene>
    <name evidence="12" type="primary">11410118</name>
    <name evidence="10" type="ordered locus">MTR_7g071940</name>
    <name evidence="11" type="ORF">MtrunA17_Chr7g0244231</name>
</gene>
<dbReference type="EMBL" id="PSQE01000007">
    <property type="protein sequence ID" value="RHN46625.1"/>
    <property type="molecule type" value="Genomic_DNA"/>
</dbReference>
<feature type="domain" description="Disease resistance N-terminal" evidence="7">
    <location>
        <begin position="5"/>
        <end position="94"/>
    </location>
</feature>
<dbReference type="InterPro" id="IPR038005">
    <property type="entry name" value="RX-like_CC"/>
</dbReference>
<evidence type="ECO:0000256" key="1">
    <source>
        <dbReference type="ARBA" id="ARBA00022614"/>
    </source>
</evidence>
<dbReference type="Gene3D" id="1.10.10.10">
    <property type="entry name" value="Winged helix-like DNA-binding domain superfamily/Winged helix DNA-binding domain"/>
    <property type="match status" value="1"/>
</dbReference>
<dbReference type="FunFam" id="1.10.10.10:FF:000322">
    <property type="entry name" value="Probable disease resistance protein At1g63360"/>
    <property type="match status" value="1"/>
</dbReference>
<dbReference type="GO" id="GO:0043531">
    <property type="term" value="F:ADP binding"/>
    <property type="evidence" value="ECO:0007669"/>
    <property type="project" value="InterPro"/>
</dbReference>
<dbReference type="PANTHER" id="PTHR36766">
    <property type="entry name" value="PLANT BROAD-SPECTRUM MILDEW RESISTANCE PROTEIN RPW8"/>
    <property type="match status" value="1"/>
</dbReference>
<dbReference type="OMA" id="INDRRHT"/>
<dbReference type="AlphaFoldDB" id="G7KVZ7"/>
<evidence type="ECO:0000259" key="7">
    <source>
        <dbReference type="Pfam" id="PF18052"/>
    </source>
</evidence>
<dbReference type="Proteomes" id="UP000002051">
    <property type="component" value="Unassembled WGS sequence"/>
</dbReference>
<evidence type="ECO:0000259" key="6">
    <source>
        <dbReference type="Pfam" id="PF00931"/>
    </source>
</evidence>
<dbReference type="Gene3D" id="3.80.10.10">
    <property type="entry name" value="Ribonuclease Inhibitor"/>
    <property type="match status" value="2"/>
</dbReference>
<reference evidence="14" key="4">
    <citation type="journal article" date="2018" name="Nat. Plants">
        <title>Whole-genome landscape of Medicago truncatula symbiotic genes.</title>
        <authorList>
            <person name="Pecrix Y."/>
            <person name="Staton S.E."/>
            <person name="Sallet E."/>
            <person name="Lelandais-Briere C."/>
            <person name="Moreau S."/>
            <person name="Carrere S."/>
            <person name="Blein T."/>
            <person name="Jardinaud M.F."/>
            <person name="Latrasse D."/>
            <person name="Zouine M."/>
            <person name="Zahm M."/>
            <person name="Kreplak J."/>
            <person name="Mayjonade B."/>
            <person name="Satge C."/>
            <person name="Perez M."/>
            <person name="Cauet S."/>
            <person name="Marande W."/>
            <person name="Chantry-Darmon C."/>
            <person name="Lopez-Roques C."/>
            <person name="Bouchez O."/>
            <person name="Berard A."/>
            <person name="Debelle F."/>
            <person name="Munos S."/>
            <person name="Bendahmane A."/>
            <person name="Berges H."/>
            <person name="Niebel A."/>
            <person name="Buitink J."/>
            <person name="Frugier F."/>
            <person name="Benhamed M."/>
            <person name="Crespi M."/>
            <person name="Gouzy J."/>
            <person name="Gamas P."/>
        </authorList>
    </citation>
    <scope>NUCLEOTIDE SEQUENCE [LARGE SCALE GENOMIC DNA]</scope>
    <source>
        <strain evidence="14">cv. Jemalong A17</strain>
    </source>
</reference>
<reference evidence="10 13" key="2">
    <citation type="journal article" date="2014" name="BMC Genomics">
        <title>An improved genome release (version Mt4.0) for the model legume Medicago truncatula.</title>
        <authorList>
            <person name="Tang H."/>
            <person name="Krishnakumar V."/>
            <person name="Bidwell S."/>
            <person name="Rosen B."/>
            <person name="Chan A."/>
            <person name="Zhou S."/>
            <person name="Gentzbittel L."/>
            <person name="Childs K.L."/>
            <person name="Yandell M."/>
            <person name="Gundlach H."/>
            <person name="Mayer K.F."/>
            <person name="Schwartz D.C."/>
            <person name="Town C.D."/>
        </authorList>
    </citation>
    <scope>GENOME REANNOTATION</scope>
    <source>
        <strain evidence="12 13">cv. Jemalong A17</strain>
    </source>
</reference>
<keyword evidence="1" id="KW-0433">Leucine-rich repeat</keyword>
<name>G7KVZ7_MEDTR</name>
<dbReference type="InterPro" id="IPR002182">
    <property type="entry name" value="NB-ARC"/>
</dbReference>